<dbReference type="eggNOG" id="ENOG5032647">
    <property type="taxonomic scope" value="Bacteria"/>
</dbReference>
<organism evidence="2 3">
    <name type="scientific">Ruminococcus flavefaciens 007c</name>
    <dbReference type="NCBI Taxonomy" id="1341157"/>
    <lineage>
        <taxon>Bacteria</taxon>
        <taxon>Bacillati</taxon>
        <taxon>Bacillota</taxon>
        <taxon>Clostridia</taxon>
        <taxon>Eubacteriales</taxon>
        <taxon>Oscillospiraceae</taxon>
        <taxon>Ruminococcus</taxon>
    </lineage>
</organism>
<evidence type="ECO:0000313" key="3">
    <source>
        <dbReference type="Proteomes" id="UP000019365"/>
    </source>
</evidence>
<dbReference type="OrthoDB" id="1820255at2"/>
<name>W7V2M1_RUMFL</name>
<dbReference type="InterPro" id="IPR005094">
    <property type="entry name" value="Endonuclease_MobA/VirD2"/>
</dbReference>
<feature type="domain" description="MobA/VirD2-like nuclease" evidence="1">
    <location>
        <begin position="23"/>
        <end position="145"/>
    </location>
</feature>
<keyword evidence="3" id="KW-1185">Reference proteome</keyword>
<reference evidence="2 3" key="1">
    <citation type="journal article" date="2014" name="PLoS ONE">
        <title>Rumen cellulosomics: divergent fiber-degrading strategies revealed by comparative genome-wide analysis of six ruminococcal strains.</title>
        <authorList>
            <person name="Dassa B."/>
            <person name="Borovok I."/>
            <person name="Ruimy-Israeli V."/>
            <person name="Lamed R."/>
            <person name="Flint H.J."/>
            <person name="Duncan S.H."/>
            <person name="Henrissat B."/>
            <person name="Coutinho P."/>
            <person name="Morrison M."/>
            <person name="Mosoni P."/>
            <person name="Yeoman C.J."/>
            <person name="White B.A."/>
            <person name="Bayer E.A."/>
        </authorList>
    </citation>
    <scope>NUCLEOTIDE SEQUENCE [LARGE SCALE GENOMIC DNA]</scope>
    <source>
        <strain evidence="2 3">007c</strain>
    </source>
</reference>
<sequence length="163" mass="18927">MAKVDVIRNTYGGLRYLRNALNYVTDERALNVWGYGVNPYDVNMAYNQMLATRQYFGKVSGNPLLHIVIAYDITVQDLATAARYGDFGARFFAERFQLLYCTHEKDFEYGHFHTHIIINAVSFVDGYMIQSGPEEMRAYCDYLETMIGQKCDFEFDNKATYNR</sequence>
<dbReference type="PATRIC" id="fig|1341157.4.peg.183"/>
<protein>
    <recommendedName>
        <fullName evidence="1">MobA/VirD2-like nuclease domain-containing protein</fullName>
    </recommendedName>
</protein>
<evidence type="ECO:0000259" key="1">
    <source>
        <dbReference type="Pfam" id="PF03432"/>
    </source>
</evidence>
<proteinExistence type="predicted"/>
<dbReference type="AlphaFoldDB" id="W7V2M1"/>
<dbReference type="EMBL" id="ATAX01000006">
    <property type="protein sequence ID" value="EWM55077.1"/>
    <property type="molecule type" value="Genomic_DNA"/>
</dbReference>
<evidence type="ECO:0000313" key="2">
    <source>
        <dbReference type="EMBL" id="EWM55077.1"/>
    </source>
</evidence>
<dbReference type="RefSeq" id="WP_037296484.1">
    <property type="nucleotide sequence ID" value="NZ_ATAX01000006.1"/>
</dbReference>
<dbReference type="Proteomes" id="UP000019365">
    <property type="component" value="Unassembled WGS sequence"/>
</dbReference>
<gene>
    <name evidence="2" type="ORF">RF007C_05235</name>
</gene>
<accession>W7V2M1</accession>
<dbReference type="Pfam" id="PF03432">
    <property type="entry name" value="Relaxase"/>
    <property type="match status" value="1"/>
</dbReference>
<comment type="caution">
    <text evidence="2">The sequence shown here is derived from an EMBL/GenBank/DDBJ whole genome shotgun (WGS) entry which is preliminary data.</text>
</comment>